<keyword evidence="2" id="KW-1185">Reference proteome</keyword>
<dbReference type="Proteomes" id="UP001597218">
    <property type="component" value="Unassembled WGS sequence"/>
</dbReference>
<organism evidence="1 2">
    <name type="scientific">Sporosarcina siberiensis</name>
    <dbReference type="NCBI Taxonomy" id="1365606"/>
    <lineage>
        <taxon>Bacteria</taxon>
        <taxon>Bacillati</taxon>
        <taxon>Bacillota</taxon>
        <taxon>Bacilli</taxon>
        <taxon>Bacillales</taxon>
        <taxon>Caryophanaceae</taxon>
        <taxon>Sporosarcina</taxon>
    </lineage>
</organism>
<dbReference type="EMBL" id="JBHUGI010000005">
    <property type="protein sequence ID" value="MFD1926948.1"/>
    <property type="molecule type" value="Genomic_DNA"/>
</dbReference>
<reference evidence="2" key="1">
    <citation type="journal article" date="2019" name="Int. J. Syst. Evol. Microbiol.">
        <title>The Global Catalogue of Microorganisms (GCM) 10K type strain sequencing project: providing services to taxonomists for standard genome sequencing and annotation.</title>
        <authorList>
            <consortium name="The Broad Institute Genomics Platform"/>
            <consortium name="The Broad Institute Genome Sequencing Center for Infectious Disease"/>
            <person name="Wu L."/>
            <person name="Ma J."/>
        </authorList>
    </citation>
    <scope>NUCLEOTIDE SEQUENCE [LARGE SCALE GENOMIC DNA]</scope>
    <source>
        <strain evidence="2">CGMCC 4.7177</strain>
    </source>
</reference>
<gene>
    <name evidence="1" type="ORF">ACFSFY_02510</name>
</gene>
<evidence type="ECO:0000313" key="2">
    <source>
        <dbReference type="Proteomes" id="UP001597218"/>
    </source>
</evidence>
<protein>
    <submittedName>
        <fullName evidence="1">Uncharacterized protein</fullName>
    </submittedName>
</protein>
<comment type="caution">
    <text evidence="1">The sequence shown here is derived from an EMBL/GenBank/DDBJ whole genome shotgun (WGS) entry which is preliminary data.</text>
</comment>
<evidence type="ECO:0000313" key="1">
    <source>
        <dbReference type="EMBL" id="MFD1926948.1"/>
    </source>
</evidence>
<name>A0ABW4SBX4_9BACL</name>
<proteinExistence type="predicted"/>
<sequence>MTEKKGVTVSAAPLGRQGTAIGGDVTTYRLKDMSPVLVDAEGLTKYLREHSEDTETTEE</sequence>
<dbReference type="RefSeq" id="WP_381535607.1">
    <property type="nucleotide sequence ID" value="NZ_JBHUGI010000005.1"/>
</dbReference>
<accession>A0ABW4SBX4</accession>